<evidence type="ECO:0000256" key="3">
    <source>
        <dbReference type="ARBA" id="ARBA00023125"/>
    </source>
</evidence>
<keyword evidence="4" id="KW-0804">Transcription</keyword>
<sequence>MDRPDLELVLAVRRHGSLVTAARALKVAPSVVTKRLAALEARLGTRLFQRTTRRVSPTADGDTLCERAQELLRAFESAEAELRERQAEPSGPVRLAATFGFGRMWLGPALASFQSLYPKVNVQVQLTEQLPDLTVEGMDGAIWLWNAPAQRAGEWTERRLANNQRVLVASPAYLRRRGVPRSLDELSQHNCLVVRENGSGAELRFDHWRLQRTGAREWTHTPVRGPLSSNSGELVRDWCLAGHGIMLRSLWDVAPLLARGELVRVLDEWSMPDADVHWIAPYRAQVPRRVRLLVDFLAEHFKEEPWRRHDAPAPLSEKAAPPGSRRKR</sequence>
<dbReference type="InterPro" id="IPR036388">
    <property type="entry name" value="WH-like_DNA-bd_sf"/>
</dbReference>
<comment type="similarity">
    <text evidence="1">Belongs to the LysR transcriptional regulatory family.</text>
</comment>
<keyword evidence="8" id="KW-1185">Reference proteome</keyword>
<dbReference type="SUPFAM" id="SSF53850">
    <property type="entry name" value="Periplasmic binding protein-like II"/>
    <property type="match status" value="1"/>
</dbReference>
<dbReference type="Proteomes" id="UP001595729">
    <property type="component" value="Unassembled WGS sequence"/>
</dbReference>
<evidence type="ECO:0000313" key="8">
    <source>
        <dbReference type="Proteomes" id="UP001595729"/>
    </source>
</evidence>
<dbReference type="InterPro" id="IPR036390">
    <property type="entry name" value="WH_DNA-bd_sf"/>
</dbReference>
<dbReference type="SUPFAM" id="SSF46785">
    <property type="entry name" value="Winged helix' DNA-binding domain"/>
    <property type="match status" value="1"/>
</dbReference>
<dbReference type="PANTHER" id="PTHR30537">
    <property type="entry name" value="HTH-TYPE TRANSCRIPTIONAL REGULATOR"/>
    <property type="match status" value="1"/>
</dbReference>
<dbReference type="InterPro" id="IPR005119">
    <property type="entry name" value="LysR_subst-bd"/>
</dbReference>
<dbReference type="InterPro" id="IPR058163">
    <property type="entry name" value="LysR-type_TF_proteobact-type"/>
</dbReference>
<feature type="domain" description="HTH lysR-type" evidence="6">
    <location>
        <begin position="1"/>
        <end position="58"/>
    </location>
</feature>
<keyword evidence="3" id="KW-0238">DNA-binding</keyword>
<dbReference type="RefSeq" id="WP_382172694.1">
    <property type="nucleotide sequence ID" value="NZ_JBHRXX010000002.1"/>
</dbReference>
<dbReference type="PANTHER" id="PTHR30537:SF5">
    <property type="entry name" value="HTH-TYPE TRANSCRIPTIONAL ACTIVATOR TTDR-RELATED"/>
    <property type="match status" value="1"/>
</dbReference>
<evidence type="ECO:0000256" key="1">
    <source>
        <dbReference type="ARBA" id="ARBA00009437"/>
    </source>
</evidence>
<dbReference type="EMBL" id="JBHRXX010000002">
    <property type="protein sequence ID" value="MFC3683497.1"/>
    <property type="molecule type" value="Genomic_DNA"/>
</dbReference>
<dbReference type="Gene3D" id="1.10.10.10">
    <property type="entry name" value="Winged helix-like DNA-binding domain superfamily/Winged helix DNA-binding domain"/>
    <property type="match status" value="1"/>
</dbReference>
<evidence type="ECO:0000259" key="6">
    <source>
        <dbReference type="PROSITE" id="PS50931"/>
    </source>
</evidence>
<evidence type="ECO:0000256" key="5">
    <source>
        <dbReference type="SAM" id="MobiDB-lite"/>
    </source>
</evidence>
<comment type="caution">
    <text evidence="7">The sequence shown here is derived from an EMBL/GenBank/DDBJ whole genome shotgun (WGS) entry which is preliminary data.</text>
</comment>
<feature type="region of interest" description="Disordered" evidence="5">
    <location>
        <begin position="308"/>
        <end position="328"/>
    </location>
</feature>
<evidence type="ECO:0000256" key="2">
    <source>
        <dbReference type="ARBA" id="ARBA00023015"/>
    </source>
</evidence>
<dbReference type="Gene3D" id="3.40.190.290">
    <property type="match status" value="1"/>
</dbReference>
<dbReference type="Pfam" id="PF03466">
    <property type="entry name" value="LysR_substrate"/>
    <property type="match status" value="1"/>
</dbReference>
<dbReference type="InterPro" id="IPR000847">
    <property type="entry name" value="LysR_HTH_N"/>
</dbReference>
<dbReference type="Pfam" id="PF00126">
    <property type="entry name" value="HTH_1"/>
    <property type="match status" value="1"/>
</dbReference>
<proteinExistence type="inferred from homology"/>
<reference evidence="8" key="1">
    <citation type="journal article" date="2019" name="Int. J. Syst. Evol. Microbiol.">
        <title>The Global Catalogue of Microorganisms (GCM) 10K type strain sequencing project: providing services to taxonomists for standard genome sequencing and annotation.</title>
        <authorList>
            <consortium name="The Broad Institute Genomics Platform"/>
            <consortium name="The Broad Institute Genome Sequencing Center for Infectious Disease"/>
            <person name="Wu L."/>
            <person name="Ma J."/>
        </authorList>
    </citation>
    <scope>NUCLEOTIDE SEQUENCE [LARGE SCALE GENOMIC DNA]</scope>
    <source>
        <strain evidence="8">KCTC 42501</strain>
    </source>
</reference>
<keyword evidence="2" id="KW-0805">Transcription regulation</keyword>
<name>A0ABV7W385_9BURK</name>
<evidence type="ECO:0000313" key="7">
    <source>
        <dbReference type="EMBL" id="MFC3683497.1"/>
    </source>
</evidence>
<protein>
    <submittedName>
        <fullName evidence="7">LysR family transcriptional regulator</fullName>
    </submittedName>
</protein>
<evidence type="ECO:0000256" key="4">
    <source>
        <dbReference type="ARBA" id="ARBA00023163"/>
    </source>
</evidence>
<gene>
    <name evidence="7" type="ORF">ACFOPI_07820</name>
</gene>
<organism evidence="7 8">
    <name type="scientific">Hydrogenophaga luteola</name>
    <dbReference type="NCBI Taxonomy" id="1591122"/>
    <lineage>
        <taxon>Bacteria</taxon>
        <taxon>Pseudomonadati</taxon>
        <taxon>Pseudomonadota</taxon>
        <taxon>Betaproteobacteria</taxon>
        <taxon>Burkholderiales</taxon>
        <taxon>Comamonadaceae</taxon>
        <taxon>Hydrogenophaga</taxon>
    </lineage>
</organism>
<accession>A0ABV7W385</accession>
<dbReference type="PROSITE" id="PS50931">
    <property type="entry name" value="HTH_LYSR"/>
    <property type="match status" value="1"/>
</dbReference>